<feature type="transmembrane region" description="Helical" evidence="6">
    <location>
        <begin position="76"/>
        <end position="95"/>
    </location>
</feature>
<gene>
    <name evidence="7" type="ORF">SAMN04488058_105194</name>
</gene>
<dbReference type="GO" id="GO:0005315">
    <property type="term" value="F:phosphate transmembrane transporter activity"/>
    <property type="evidence" value="ECO:0007669"/>
    <property type="project" value="InterPro"/>
</dbReference>
<evidence type="ECO:0000256" key="4">
    <source>
        <dbReference type="ARBA" id="ARBA00022989"/>
    </source>
</evidence>
<keyword evidence="5 6" id="KW-0472">Membrane</keyword>
<feature type="transmembrane region" description="Helical" evidence="6">
    <location>
        <begin position="215"/>
        <end position="236"/>
    </location>
</feature>
<sequence length="333" mass="34958">MDTALLVFVIIIALALAFDFINGFHDTANAIATSVATRVLTPAQAIAMAAILNVVGALAGTAVAKTIATDIVPQEFATLGLTGAALLSAIFWNLFTWWKGLPSSSSHALIFSLVGAGVAAGGWGIIIPKGVQKTLTGLVSSPVLGFIVPILLMTLLSWLVLRWMRPRTVTRTFRWLQIGSAAFMAFSHGGNDAQKAMGIMTFALSAYLGTQVGEVPLWVILSAATAMGLGTAMGGWRIIKTMGFKVVDLKPVDGFVAEASAAAIIVGATHLGIPVSTTHTISSSIMGVGTTKGFKKVKWQVAGRIVQAWVFTIPVCIVLGWTFHKLILLLGGN</sequence>
<dbReference type="Pfam" id="PF01384">
    <property type="entry name" value="PHO4"/>
    <property type="match status" value="1"/>
</dbReference>
<proteinExistence type="predicted"/>
<dbReference type="Proteomes" id="UP000199223">
    <property type="component" value="Unassembled WGS sequence"/>
</dbReference>
<dbReference type="PANTHER" id="PTHR11101:SF80">
    <property type="entry name" value="PHOSPHATE TRANSPORTER"/>
    <property type="match status" value="1"/>
</dbReference>
<dbReference type="PANTHER" id="PTHR11101">
    <property type="entry name" value="PHOSPHATE TRANSPORTER"/>
    <property type="match status" value="1"/>
</dbReference>
<dbReference type="AlphaFoldDB" id="A0A1H6XFE2"/>
<dbReference type="InterPro" id="IPR001204">
    <property type="entry name" value="Phos_transporter"/>
</dbReference>
<keyword evidence="3 6" id="KW-0812">Transmembrane</keyword>
<evidence type="ECO:0000256" key="5">
    <source>
        <dbReference type="ARBA" id="ARBA00023136"/>
    </source>
</evidence>
<keyword evidence="8" id="KW-1185">Reference proteome</keyword>
<dbReference type="STRING" id="856736.SAMN04488058_105194"/>
<dbReference type="GO" id="GO:0035435">
    <property type="term" value="P:phosphate ion transmembrane transport"/>
    <property type="evidence" value="ECO:0007669"/>
    <property type="project" value="TreeGrafter"/>
</dbReference>
<evidence type="ECO:0000313" key="7">
    <source>
        <dbReference type="EMBL" id="SEJ27828.1"/>
    </source>
</evidence>
<name>A0A1H6XFE2_9DEIO</name>
<evidence type="ECO:0000256" key="1">
    <source>
        <dbReference type="ARBA" id="ARBA00004141"/>
    </source>
</evidence>
<accession>A0A1H6XFE2</accession>
<evidence type="ECO:0000313" key="8">
    <source>
        <dbReference type="Proteomes" id="UP000199223"/>
    </source>
</evidence>
<organism evidence="7 8">
    <name type="scientific">Deinococcus reticulitermitis</name>
    <dbReference type="NCBI Taxonomy" id="856736"/>
    <lineage>
        <taxon>Bacteria</taxon>
        <taxon>Thermotogati</taxon>
        <taxon>Deinococcota</taxon>
        <taxon>Deinococci</taxon>
        <taxon>Deinococcales</taxon>
        <taxon>Deinococcaceae</taxon>
        <taxon>Deinococcus</taxon>
    </lineage>
</organism>
<protein>
    <submittedName>
        <fullName evidence="7">Inorganic phosphate transporter, PiT family</fullName>
    </submittedName>
</protein>
<keyword evidence="4 6" id="KW-1133">Transmembrane helix</keyword>
<feature type="transmembrane region" description="Helical" evidence="6">
    <location>
        <begin position="138"/>
        <end position="161"/>
    </location>
</feature>
<dbReference type="EMBL" id="FNZA01000005">
    <property type="protein sequence ID" value="SEJ27828.1"/>
    <property type="molecule type" value="Genomic_DNA"/>
</dbReference>
<dbReference type="RefSeq" id="WP_092264169.1">
    <property type="nucleotide sequence ID" value="NZ_FNZA01000005.1"/>
</dbReference>
<reference evidence="8" key="1">
    <citation type="submission" date="2016-10" db="EMBL/GenBank/DDBJ databases">
        <authorList>
            <person name="Varghese N."/>
            <person name="Submissions S."/>
        </authorList>
    </citation>
    <scope>NUCLEOTIDE SEQUENCE [LARGE SCALE GENOMIC DNA]</scope>
    <source>
        <strain evidence="8">CGMCC 1.10218</strain>
    </source>
</reference>
<keyword evidence="2" id="KW-0813">Transport</keyword>
<feature type="transmembrane region" description="Helical" evidence="6">
    <location>
        <begin position="107"/>
        <end position="126"/>
    </location>
</feature>
<dbReference type="OrthoDB" id="9779554at2"/>
<comment type="subcellular location">
    <subcellularLocation>
        <location evidence="1">Membrane</location>
        <topology evidence="1">Multi-pass membrane protein</topology>
    </subcellularLocation>
</comment>
<evidence type="ECO:0000256" key="3">
    <source>
        <dbReference type="ARBA" id="ARBA00022692"/>
    </source>
</evidence>
<evidence type="ECO:0000256" key="6">
    <source>
        <dbReference type="SAM" id="Phobius"/>
    </source>
</evidence>
<dbReference type="GO" id="GO:0016020">
    <property type="term" value="C:membrane"/>
    <property type="evidence" value="ECO:0007669"/>
    <property type="project" value="UniProtKB-SubCell"/>
</dbReference>
<evidence type="ECO:0000256" key="2">
    <source>
        <dbReference type="ARBA" id="ARBA00022448"/>
    </source>
</evidence>
<feature type="transmembrane region" description="Helical" evidence="6">
    <location>
        <begin position="301"/>
        <end position="323"/>
    </location>
</feature>
<feature type="transmembrane region" description="Helical" evidence="6">
    <location>
        <begin position="41"/>
        <end position="64"/>
    </location>
</feature>